<sequence>MYKKILAFFTKKRIKYSIGAGFSPLKLAQE</sequence>
<accession>A0A1I4VT47</accession>
<keyword evidence="2" id="KW-1185">Reference proteome</keyword>
<evidence type="ECO:0000313" key="1">
    <source>
        <dbReference type="EMBL" id="SFN04461.1"/>
    </source>
</evidence>
<protein>
    <submittedName>
        <fullName evidence="1">Uncharacterized protein</fullName>
    </submittedName>
</protein>
<name>A0A1I4VT47_CHROL</name>
<dbReference type="EMBL" id="FOVD01000001">
    <property type="protein sequence ID" value="SFN04461.1"/>
    <property type="molecule type" value="Genomic_DNA"/>
</dbReference>
<reference evidence="2" key="1">
    <citation type="submission" date="2016-10" db="EMBL/GenBank/DDBJ databases">
        <authorList>
            <person name="Varghese N."/>
            <person name="Submissions S."/>
        </authorList>
    </citation>
    <scope>NUCLEOTIDE SEQUENCE [LARGE SCALE GENOMIC DNA]</scope>
    <source>
        <strain evidence="2">DSM 25575</strain>
    </source>
</reference>
<organism evidence="1 2">
    <name type="scientific">Chryseobacterium oleae</name>
    <dbReference type="NCBI Taxonomy" id="491207"/>
    <lineage>
        <taxon>Bacteria</taxon>
        <taxon>Pseudomonadati</taxon>
        <taxon>Bacteroidota</taxon>
        <taxon>Flavobacteriia</taxon>
        <taxon>Flavobacteriales</taxon>
        <taxon>Weeksellaceae</taxon>
        <taxon>Chryseobacterium group</taxon>
        <taxon>Chryseobacterium</taxon>
    </lineage>
</organism>
<evidence type="ECO:0000313" key="2">
    <source>
        <dbReference type="Proteomes" id="UP000198769"/>
    </source>
</evidence>
<gene>
    <name evidence="1" type="ORF">SAMN05421594_0602</name>
</gene>
<dbReference type="AlphaFoldDB" id="A0A1I4VT47"/>
<proteinExistence type="predicted"/>
<dbReference type="Proteomes" id="UP000198769">
    <property type="component" value="Unassembled WGS sequence"/>
</dbReference>